<dbReference type="Proteomes" id="UP000076532">
    <property type="component" value="Unassembled WGS sequence"/>
</dbReference>
<evidence type="ECO:0000313" key="1">
    <source>
        <dbReference type="EMBL" id="KZP22464.1"/>
    </source>
</evidence>
<organism evidence="1 2">
    <name type="scientific">Athelia psychrophila</name>
    <dbReference type="NCBI Taxonomy" id="1759441"/>
    <lineage>
        <taxon>Eukaryota</taxon>
        <taxon>Fungi</taxon>
        <taxon>Dikarya</taxon>
        <taxon>Basidiomycota</taxon>
        <taxon>Agaricomycotina</taxon>
        <taxon>Agaricomycetes</taxon>
        <taxon>Agaricomycetidae</taxon>
        <taxon>Atheliales</taxon>
        <taxon>Atheliaceae</taxon>
        <taxon>Athelia</taxon>
    </lineage>
</organism>
<proteinExistence type="predicted"/>
<dbReference type="Gene3D" id="1.20.1050.10">
    <property type="match status" value="1"/>
</dbReference>
<dbReference type="EMBL" id="KV417539">
    <property type="protein sequence ID" value="KZP22464.1"/>
    <property type="molecule type" value="Genomic_DNA"/>
</dbReference>
<evidence type="ECO:0000313" key="2">
    <source>
        <dbReference type="Proteomes" id="UP000076532"/>
    </source>
</evidence>
<gene>
    <name evidence="1" type="ORF">FIBSPDRAFT_890352</name>
</gene>
<dbReference type="InterPro" id="IPR036282">
    <property type="entry name" value="Glutathione-S-Trfase_C_sf"/>
</dbReference>
<protein>
    <recommendedName>
        <fullName evidence="3">GST C-terminal domain-containing protein</fullName>
    </recommendedName>
</protein>
<name>A0A166L160_9AGAM</name>
<evidence type="ECO:0008006" key="3">
    <source>
        <dbReference type="Google" id="ProtNLM"/>
    </source>
</evidence>
<dbReference type="AlphaFoldDB" id="A0A166L160"/>
<accession>A0A166L160</accession>
<sequence>MRFPHLIRCQIARLSVVDIRLRSDAFQSSRASWKAGVVALESPTPFVLVPIRASVVFKLGFFTVDDYGRGSECDYANQLSFRATLATKYANQGPALTPLGDLKADALFEQAAASEQASFDAVAHVLSYAKWFKNRTRLTLRIDAYEVILSKQAYVVGNIIFHLLYGAKVREIFSGLVSSRPHVAKWFESLEGRPSWQAVKDGITSWT</sequence>
<dbReference type="OrthoDB" id="249703at2759"/>
<dbReference type="SUPFAM" id="SSF47616">
    <property type="entry name" value="GST C-terminal domain-like"/>
    <property type="match status" value="1"/>
</dbReference>
<reference evidence="1 2" key="1">
    <citation type="journal article" date="2016" name="Mol. Biol. Evol.">
        <title>Comparative Genomics of Early-Diverging Mushroom-Forming Fungi Provides Insights into the Origins of Lignocellulose Decay Capabilities.</title>
        <authorList>
            <person name="Nagy L.G."/>
            <person name="Riley R."/>
            <person name="Tritt A."/>
            <person name="Adam C."/>
            <person name="Daum C."/>
            <person name="Floudas D."/>
            <person name="Sun H."/>
            <person name="Yadav J.S."/>
            <person name="Pangilinan J."/>
            <person name="Larsson K.H."/>
            <person name="Matsuura K."/>
            <person name="Barry K."/>
            <person name="Labutti K."/>
            <person name="Kuo R."/>
            <person name="Ohm R.A."/>
            <person name="Bhattacharya S.S."/>
            <person name="Shirouzu T."/>
            <person name="Yoshinaga Y."/>
            <person name="Martin F.M."/>
            <person name="Grigoriev I.V."/>
            <person name="Hibbett D.S."/>
        </authorList>
    </citation>
    <scope>NUCLEOTIDE SEQUENCE [LARGE SCALE GENOMIC DNA]</scope>
    <source>
        <strain evidence="1 2">CBS 109695</strain>
    </source>
</reference>
<dbReference type="STRING" id="436010.A0A166L160"/>
<keyword evidence="2" id="KW-1185">Reference proteome</keyword>